<dbReference type="GO" id="GO:0000166">
    <property type="term" value="F:nucleotide binding"/>
    <property type="evidence" value="ECO:0007669"/>
    <property type="project" value="InterPro"/>
</dbReference>
<dbReference type="InterPro" id="IPR000683">
    <property type="entry name" value="Gfo/Idh/MocA-like_OxRdtase_N"/>
</dbReference>
<feature type="domain" description="Gfo/Idh/MocA-like oxidoreductase N-terminal" evidence="2">
    <location>
        <begin position="24"/>
        <end position="120"/>
    </location>
</feature>
<dbReference type="InterPro" id="IPR050463">
    <property type="entry name" value="Gfo/Idh/MocA_oxidrdct_glycsds"/>
</dbReference>
<dbReference type="Gene3D" id="3.30.360.10">
    <property type="entry name" value="Dihydrodipicolinate Reductase, domain 2"/>
    <property type="match status" value="1"/>
</dbReference>
<dbReference type="Proteomes" id="UP000515679">
    <property type="component" value="Chromosome"/>
</dbReference>
<dbReference type="InterPro" id="IPR055170">
    <property type="entry name" value="GFO_IDH_MocA-like_dom"/>
</dbReference>
<dbReference type="Pfam" id="PF22725">
    <property type="entry name" value="GFO_IDH_MocA_C3"/>
    <property type="match status" value="1"/>
</dbReference>
<dbReference type="SUPFAM" id="SSF55347">
    <property type="entry name" value="Glyceraldehyde-3-phosphate dehydrogenase-like, C-terminal domain"/>
    <property type="match status" value="1"/>
</dbReference>
<keyword evidence="1" id="KW-0560">Oxidoreductase</keyword>
<evidence type="ECO:0000313" key="4">
    <source>
        <dbReference type="EMBL" id="QMV42508.1"/>
    </source>
</evidence>
<dbReference type="SUPFAM" id="SSF51735">
    <property type="entry name" value="NAD(P)-binding Rossmann-fold domains"/>
    <property type="match status" value="1"/>
</dbReference>
<evidence type="ECO:0000256" key="1">
    <source>
        <dbReference type="ARBA" id="ARBA00023002"/>
    </source>
</evidence>
<dbReference type="PANTHER" id="PTHR43818:SF11">
    <property type="entry name" value="BCDNA.GH03377"/>
    <property type="match status" value="1"/>
</dbReference>
<evidence type="ECO:0000259" key="3">
    <source>
        <dbReference type="Pfam" id="PF22725"/>
    </source>
</evidence>
<evidence type="ECO:0000259" key="2">
    <source>
        <dbReference type="Pfam" id="PF01408"/>
    </source>
</evidence>
<dbReference type="InterPro" id="IPR036291">
    <property type="entry name" value="NAD(P)-bd_dom_sf"/>
</dbReference>
<protein>
    <submittedName>
        <fullName evidence="4">Gfo/Idh/MocA family oxidoreductase</fullName>
    </submittedName>
</protein>
<evidence type="ECO:0000313" key="5">
    <source>
        <dbReference type="Proteomes" id="UP000515679"/>
    </source>
</evidence>
<accession>A0A7G5BZX4</accession>
<sequence>MRGTLMPNIAMLSCWNHYHAKSFVRDLAEFPEARIVAAWDDDLVRGRAYAEEFGAAFEPNLAALLARPDIDGVIVDSSPEQAASLIEIAAKAGKHVLADQVLALTLEEANRVAAWIRRSNIHFALDMSLMRWPVNLAAKKVAVTGAIGGITGVRIRNAHDGASGEVPLASRFLDSRYGVFTDLGAHCLYLMHWLLGQPVAVTAITSSYSGNKAEDNAASLFEYANGMLAICDSSYAADQSPFSIELYGTAGSFLGGGASGVHRKLLQPSDSMVRFFAPEARMDALQEAAALPEAGESTLSLWLKAIQGRDSEILTGVEEGIALAATLEALYLSAQTGRKILLKDLQP</sequence>
<gene>
    <name evidence="4" type="ORF">FPL14_15860</name>
</gene>
<name>A0A7G5BZX4_9BACL</name>
<dbReference type="Pfam" id="PF01408">
    <property type="entry name" value="GFO_IDH_MocA"/>
    <property type="match status" value="1"/>
</dbReference>
<dbReference type="Gene3D" id="3.40.50.720">
    <property type="entry name" value="NAD(P)-binding Rossmann-like Domain"/>
    <property type="match status" value="1"/>
</dbReference>
<reference evidence="4 5" key="1">
    <citation type="submission" date="2019-07" db="EMBL/GenBank/DDBJ databases">
        <authorList>
            <person name="Kim J.K."/>
            <person name="Cheong H.-M."/>
            <person name="Choi Y."/>
            <person name="Hwang K.J."/>
            <person name="Lee S."/>
            <person name="Choi C."/>
        </authorList>
    </citation>
    <scope>NUCLEOTIDE SEQUENCE [LARGE SCALE GENOMIC DNA]</scope>
    <source>
        <strain evidence="4 5">KS 22</strain>
    </source>
</reference>
<dbReference type="KEGG" id="cchl:FPL14_15860"/>
<feature type="domain" description="GFO/IDH/MocA-like oxidoreductase" evidence="3">
    <location>
        <begin position="137"/>
        <end position="253"/>
    </location>
</feature>
<dbReference type="PANTHER" id="PTHR43818">
    <property type="entry name" value="BCDNA.GH03377"/>
    <property type="match status" value="1"/>
</dbReference>
<keyword evidence="5" id="KW-1185">Reference proteome</keyword>
<dbReference type="AlphaFoldDB" id="A0A7G5BZX4"/>
<dbReference type="GO" id="GO:0016491">
    <property type="term" value="F:oxidoreductase activity"/>
    <property type="evidence" value="ECO:0007669"/>
    <property type="project" value="UniProtKB-KW"/>
</dbReference>
<dbReference type="EMBL" id="CP041969">
    <property type="protein sequence ID" value="QMV42508.1"/>
    <property type="molecule type" value="Genomic_DNA"/>
</dbReference>
<organism evidence="4 5">
    <name type="scientific">Cohnella cholangitidis</name>
    <dbReference type="NCBI Taxonomy" id="2598458"/>
    <lineage>
        <taxon>Bacteria</taxon>
        <taxon>Bacillati</taxon>
        <taxon>Bacillota</taxon>
        <taxon>Bacilli</taxon>
        <taxon>Bacillales</taxon>
        <taxon>Paenibacillaceae</taxon>
        <taxon>Cohnella</taxon>
    </lineage>
</organism>
<proteinExistence type="predicted"/>